<dbReference type="PaxDb" id="65489-OBART05G17520.1"/>
<dbReference type="InterPro" id="IPR037045">
    <property type="entry name" value="S8pro/Inhibitor_I9_sf"/>
</dbReference>
<reference evidence="1" key="2">
    <citation type="submission" date="2015-03" db="UniProtKB">
        <authorList>
            <consortium name="EnsemblPlants"/>
        </authorList>
    </citation>
    <scope>IDENTIFICATION</scope>
</reference>
<dbReference type="STRING" id="65489.A0A0D3G7Z5"/>
<dbReference type="EnsemblPlants" id="OBART05G17520.1">
    <property type="protein sequence ID" value="OBART05G17520.1"/>
    <property type="gene ID" value="OBART05G17520"/>
</dbReference>
<accession>A0A0D3G7Z5</accession>
<protein>
    <submittedName>
        <fullName evidence="1">Uncharacterized protein</fullName>
    </submittedName>
</protein>
<reference evidence="1" key="1">
    <citation type="journal article" date="2009" name="Rice">
        <title>De Novo Next Generation Sequencing of Plant Genomes.</title>
        <authorList>
            <person name="Rounsley S."/>
            <person name="Marri P.R."/>
            <person name="Yu Y."/>
            <person name="He R."/>
            <person name="Sisneros N."/>
            <person name="Goicoechea J.L."/>
            <person name="Lee S.J."/>
            <person name="Angelova A."/>
            <person name="Kudrna D."/>
            <person name="Luo M."/>
            <person name="Affourtit J."/>
            <person name="Desany B."/>
            <person name="Knight J."/>
            <person name="Niazi F."/>
            <person name="Egholm M."/>
            <person name="Wing R.A."/>
        </authorList>
    </citation>
    <scope>NUCLEOTIDE SEQUENCE [LARGE SCALE GENOMIC DNA]</scope>
    <source>
        <strain evidence="1">cv. IRGC 105608</strain>
    </source>
</reference>
<evidence type="ECO:0000313" key="2">
    <source>
        <dbReference type="Proteomes" id="UP000026960"/>
    </source>
</evidence>
<organism evidence="1">
    <name type="scientific">Oryza barthii</name>
    <dbReference type="NCBI Taxonomy" id="65489"/>
    <lineage>
        <taxon>Eukaryota</taxon>
        <taxon>Viridiplantae</taxon>
        <taxon>Streptophyta</taxon>
        <taxon>Embryophyta</taxon>
        <taxon>Tracheophyta</taxon>
        <taxon>Spermatophyta</taxon>
        <taxon>Magnoliopsida</taxon>
        <taxon>Liliopsida</taxon>
        <taxon>Poales</taxon>
        <taxon>Poaceae</taxon>
        <taxon>BOP clade</taxon>
        <taxon>Oryzoideae</taxon>
        <taxon>Oryzeae</taxon>
        <taxon>Oryzinae</taxon>
        <taxon>Oryza</taxon>
    </lineage>
</organism>
<evidence type="ECO:0000313" key="1">
    <source>
        <dbReference type="EnsemblPlants" id="OBART05G17520.1"/>
    </source>
</evidence>
<keyword evidence="2" id="KW-1185">Reference proteome</keyword>
<dbReference type="HOGENOM" id="CLU_2350081_0_0_1"/>
<proteinExistence type="predicted"/>
<dbReference type="Gene3D" id="3.30.70.80">
    <property type="entry name" value="Peptidase S8 propeptide/proteinase inhibitor I9"/>
    <property type="match status" value="1"/>
</dbReference>
<sequence length="97" mass="10641">MPIPPPAALHHHQCIGAPAGGGEDPLEYKEYIVLLRPRPDDNAVGMDDDGARWSWRLPFLPGNTTADGKPRLVRSYKHVVDGFAALLMEVDRDGRGV</sequence>
<dbReference type="AlphaFoldDB" id="A0A0D3G7Z5"/>
<dbReference type="Proteomes" id="UP000026960">
    <property type="component" value="Chromosome 5"/>
</dbReference>
<dbReference type="Gramene" id="OBART05G17520.1">
    <property type="protein sequence ID" value="OBART05G17520.1"/>
    <property type="gene ID" value="OBART05G17520"/>
</dbReference>
<name>A0A0D3G7Z5_9ORYZ</name>